<feature type="region of interest" description="Disordered" evidence="1">
    <location>
        <begin position="67"/>
        <end position="92"/>
    </location>
</feature>
<dbReference type="EMBL" id="BLQM01000118">
    <property type="protein sequence ID" value="GMH65951.1"/>
    <property type="molecule type" value="Genomic_DNA"/>
</dbReference>
<protein>
    <submittedName>
        <fullName evidence="2">Uncharacterized protein</fullName>
    </submittedName>
</protein>
<dbReference type="GO" id="GO:0000166">
    <property type="term" value="F:nucleotide binding"/>
    <property type="evidence" value="ECO:0007669"/>
    <property type="project" value="InterPro"/>
</dbReference>
<proteinExistence type="predicted"/>
<dbReference type="AlphaFoldDB" id="A0A9W7A9B0"/>
<accession>A0A9W7A9B0</accession>
<organism evidence="2 3">
    <name type="scientific">Triparma laevis f. inornata</name>
    <dbReference type="NCBI Taxonomy" id="1714386"/>
    <lineage>
        <taxon>Eukaryota</taxon>
        <taxon>Sar</taxon>
        <taxon>Stramenopiles</taxon>
        <taxon>Ochrophyta</taxon>
        <taxon>Bolidophyceae</taxon>
        <taxon>Parmales</taxon>
        <taxon>Triparmaceae</taxon>
        <taxon>Triparma</taxon>
    </lineage>
</organism>
<sequence>MDDRVPDIRYCAIVSNQKAKTLGNAVPINKAEFMECSSMSTAKKEYYGERVIEAITGFLEYKGLGGKLDPKGSRRRHAGLPLSPTAPLNSMP</sequence>
<comment type="caution">
    <text evidence="2">The sequence shown here is derived from an EMBL/GenBank/DDBJ whole genome shotgun (WGS) entry which is preliminary data.</text>
</comment>
<gene>
    <name evidence="2" type="ORF">TL16_g04322</name>
</gene>
<evidence type="ECO:0000313" key="2">
    <source>
        <dbReference type="EMBL" id="GMH65951.1"/>
    </source>
</evidence>
<evidence type="ECO:0000256" key="1">
    <source>
        <dbReference type="SAM" id="MobiDB-lite"/>
    </source>
</evidence>
<dbReference type="Proteomes" id="UP001162640">
    <property type="component" value="Unassembled WGS sequence"/>
</dbReference>
<reference evidence="3" key="1">
    <citation type="journal article" date="2023" name="Commun. Biol.">
        <title>Genome analysis of Parmales, the sister group of diatoms, reveals the evolutionary specialization of diatoms from phago-mixotrophs to photoautotrophs.</title>
        <authorList>
            <person name="Ban H."/>
            <person name="Sato S."/>
            <person name="Yoshikawa S."/>
            <person name="Yamada K."/>
            <person name="Nakamura Y."/>
            <person name="Ichinomiya M."/>
            <person name="Sato N."/>
            <person name="Blanc-Mathieu R."/>
            <person name="Endo H."/>
            <person name="Kuwata A."/>
            <person name="Ogata H."/>
        </authorList>
    </citation>
    <scope>NUCLEOTIDE SEQUENCE [LARGE SCALE GENOMIC DNA]</scope>
</reference>
<evidence type="ECO:0000313" key="3">
    <source>
        <dbReference type="Proteomes" id="UP001162640"/>
    </source>
</evidence>
<dbReference type="InterPro" id="IPR010997">
    <property type="entry name" value="HRDC-like_sf"/>
</dbReference>
<dbReference type="SUPFAM" id="SSF47819">
    <property type="entry name" value="HRDC-like"/>
    <property type="match status" value="1"/>
</dbReference>
<name>A0A9W7A9B0_9STRA</name>